<evidence type="ECO:0000313" key="1">
    <source>
        <dbReference type="EMBL" id="CAK88682.1"/>
    </source>
</evidence>
<dbReference type="Proteomes" id="UP000000600">
    <property type="component" value="Unassembled WGS sequence"/>
</dbReference>
<dbReference type="InParanoid" id="A0E065"/>
<dbReference type="AlphaFoldDB" id="A0E065"/>
<dbReference type="RefSeq" id="XP_001456079.1">
    <property type="nucleotide sequence ID" value="XM_001456042.1"/>
</dbReference>
<dbReference type="EMBL" id="CT868651">
    <property type="protein sequence ID" value="CAK88682.1"/>
    <property type="molecule type" value="Genomic_DNA"/>
</dbReference>
<evidence type="ECO:0008006" key="3">
    <source>
        <dbReference type="Google" id="ProtNLM"/>
    </source>
</evidence>
<protein>
    <recommendedName>
        <fullName evidence="3">SPX domain-containing protein</fullName>
    </recommendedName>
</protein>
<dbReference type="HOGENOM" id="CLU_1985914_0_0_1"/>
<dbReference type="OrthoDB" id="315781at2759"/>
<dbReference type="KEGG" id="ptm:GSPATT00021850001"/>
<proteinExistence type="predicted"/>
<keyword evidence="2" id="KW-1185">Reference proteome</keyword>
<dbReference type="OMA" id="NWEINDH"/>
<sequence length="126" mass="15286">MGDLPNWEINDHNEIYIIKAESMKKSYEGIVKKLQKERVKYVKQQQTSNEEHQQEKPTSDLIQQFSLLKSEFVQRYQTKASMQRGQLKLKKRIELVQEQLKEQSKIQQYQQQQQQQQQLNQFRKMT</sequence>
<name>A0E065_PARTE</name>
<evidence type="ECO:0000313" key="2">
    <source>
        <dbReference type="Proteomes" id="UP000000600"/>
    </source>
</evidence>
<gene>
    <name evidence="1" type="ORF">GSPATT00021850001</name>
</gene>
<organism evidence="1 2">
    <name type="scientific">Paramecium tetraurelia</name>
    <dbReference type="NCBI Taxonomy" id="5888"/>
    <lineage>
        <taxon>Eukaryota</taxon>
        <taxon>Sar</taxon>
        <taxon>Alveolata</taxon>
        <taxon>Ciliophora</taxon>
        <taxon>Intramacronucleata</taxon>
        <taxon>Oligohymenophorea</taxon>
        <taxon>Peniculida</taxon>
        <taxon>Parameciidae</taxon>
        <taxon>Paramecium</taxon>
    </lineage>
</organism>
<reference evidence="1 2" key="1">
    <citation type="journal article" date="2006" name="Nature">
        <title>Global trends of whole-genome duplications revealed by the ciliate Paramecium tetraurelia.</title>
        <authorList>
            <consortium name="Genoscope"/>
            <person name="Aury J.-M."/>
            <person name="Jaillon O."/>
            <person name="Duret L."/>
            <person name="Noel B."/>
            <person name="Jubin C."/>
            <person name="Porcel B.M."/>
            <person name="Segurens B."/>
            <person name="Daubin V."/>
            <person name="Anthouard V."/>
            <person name="Aiach N."/>
            <person name="Arnaiz O."/>
            <person name="Billaut A."/>
            <person name="Beisson J."/>
            <person name="Blanc I."/>
            <person name="Bouhouche K."/>
            <person name="Camara F."/>
            <person name="Duharcourt S."/>
            <person name="Guigo R."/>
            <person name="Gogendeau D."/>
            <person name="Katinka M."/>
            <person name="Keller A.-M."/>
            <person name="Kissmehl R."/>
            <person name="Klotz C."/>
            <person name="Koll F."/>
            <person name="Le Moue A."/>
            <person name="Lepere C."/>
            <person name="Malinsky S."/>
            <person name="Nowacki M."/>
            <person name="Nowak J.K."/>
            <person name="Plattner H."/>
            <person name="Poulain J."/>
            <person name="Ruiz F."/>
            <person name="Serrano V."/>
            <person name="Zagulski M."/>
            <person name="Dessen P."/>
            <person name="Betermier M."/>
            <person name="Weissenbach J."/>
            <person name="Scarpelli C."/>
            <person name="Schachter V."/>
            <person name="Sperling L."/>
            <person name="Meyer E."/>
            <person name="Cohen J."/>
            <person name="Wincker P."/>
        </authorList>
    </citation>
    <scope>NUCLEOTIDE SEQUENCE [LARGE SCALE GENOMIC DNA]</scope>
    <source>
        <strain evidence="1 2">Stock d4-2</strain>
    </source>
</reference>
<dbReference type="GeneID" id="5041864"/>
<accession>A0E065</accession>